<dbReference type="GO" id="GO:0000162">
    <property type="term" value="P:L-tryptophan biosynthetic process"/>
    <property type="evidence" value="ECO:0007669"/>
    <property type="project" value="TreeGrafter"/>
</dbReference>
<dbReference type="Pfam" id="PF04715">
    <property type="entry name" value="Anth_synt_I_N"/>
    <property type="match status" value="1"/>
</dbReference>
<dbReference type="PANTHER" id="PTHR11236:SF50">
    <property type="entry name" value="AMINODEOXYCHORISMATE SYNTHASE COMPONENT 1"/>
    <property type="match status" value="1"/>
</dbReference>
<dbReference type="EMBL" id="CP029479">
    <property type="protein sequence ID" value="AWM77165.1"/>
    <property type="molecule type" value="Genomic_DNA"/>
</dbReference>
<protein>
    <submittedName>
        <fullName evidence="3">Aminodeoxychorismate synthase component I</fullName>
    </submittedName>
</protein>
<keyword evidence="4" id="KW-1185">Reference proteome</keyword>
<dbReference type="SUPFAM" id="SSF56322">
    <property type="entry name" value="ADC synthase"/>
    <property type="match status" value="1"/>
</dbReference>
<dbReference type="InterPro" id="IPR019999">
    <property type="entry name" value="Anth_synth_I-like"/>
</dbReference>
<evidence type="ECO:0000313" key="4">
    <source>
        <dbReference type="Proteomes" id="UP000247763"/>
    </source>
</evidence>
<evidence type="ECO:0000259" key="1">
    <source>
        <dbReference type="Pfam" id="PF00425"/>
    </source>
</evidence>
<evidence type="ECO:0000259" key="2">
    <source>
        <dbReference type="Pfam" id="PF04715"/>
    </source>
</evidence>
<dbReference type="InterPro" id="IPR005801">
    <property type="entry name" value="ADC_synthase"/>
</dbReference>
<dbReference type="AlphaFoldDB" id="A0A2Z3HQT7"/>
<feature type="domain" description="Anthranilate synthase component I N-terminal" evidence="2">
    <location>
        <begin position="10"/>
        <end position="120"/>
    </location>
</feature>
<dbReference type="OrthoDB" id="9803598at2"/>
<proteinExistence type="predicted"/>
<sequence>MDSSAHSLPWRHPLEAFASLRDTPYSLLLLGDGAQGRWSYILAHPRRASLHLAAEEALHWAQVQLETFETGASAPEAPPLRTGVAGLLGYDPGCPTAGPPSAVALYDLVLAFDHQTRTAWLQAAPGACPDRRAALLSGLAAPSPPPVGPNGRVADVEPRPNFGRKVEAVRARIACGEFYQANISRRFEGRLGPGDHPFDLFRRLARSSPAAFAAYVRLPGCAIVSNSPERLVRVQRTDAGRMALASPIKGTSPRGEDPLKDARNAEALLSSEKDRAENLMIVDLMRNDLSTACAPGTVRTPRLFELSTLPNVHHLVSHVEGRLRDDRSALDLLEACFPAGSITGAPKRQAMTAIREIEGSPRGADYGSIFWAGGDGELDASVLIRTATCREMTEGWSAAFRVGCGITSDSDPEAETLETEAKAQRLLQAICGAAT</sequence>
<dbReference type="GO" id="GO:0046820">
    <property type="term" value="F:4-amino-4-deoxychorismate synthase activity"/>
    <property type="evidence" value="ECO:0007669"/>
    <property type="project" value="TreeGrafter"/>
</dbReference>
<dbReference type="Proteomes" id="UP000247763">
    <property type="component" value="Chromosome"/>
</dbReference>
<dbReference type="PANTHER" id="PTHR11236">
    <property type="entry name" value="AMINOBENZOATE/ANTHRANILATE SYNTHASE"/>
    <property type="match status" value="1"/>
</dbReference>
<accession>A0A2Z3HQT7</accession>
<dbReference type="Gene3D" id="3.60.120.10">
    <property type="entry name" value="Anthranilate synthase"/>
    <property type="match status" value="1"/>
</dbReference>
<reference evidence="4" key="1">
    <citation type="submission" date="2018-05" db="EMBL/GenBank/DDBJ databases">
        <title>Genome sequencing of Phenylobacterium sp. HYN0004.</title>
        <authorList>
            <person name="Yi H."/>
            <person name="Baek C."/>
        </authorList>
    </citation>
    <scope>NUCLEOTIDE SEQUENCE [LARGE SCALE GENOMIC DNA]</scope>
    <source>
        <strain evidence="4">HYN0004</strain>
    </source>
</reference>
<dbReference type="InterPro" id="IPR015890">
    <property type="entry name" value="Chorismate_C"/>
</dbReference>
<organism evidence="3 4">
    <name type="scientific">Phenylobacterium parvum</name>
    <dbReference type="NCBI Taxonomy" id="2201350"/>
    <lineage>
        <taxon>Bacteria</taxon>
        <taxon>Pseudomonadati</taxon>
        <taxon>Pseudomonadota</taxon>
        <taxon>Alphaproteobacteria</taxon>
        <taxon>Caulobacterales</taxon>
        <taxon>Caulobacteraceae</taxon>
        <taxon>Phenylobacterium</taxon>
    </lineage>
</organism>
<gene>
    <name evidence="3" type="ORF">HYN04_04950</name>
</gene>
<evidence type="ECO:0000313" key="3">
    <source>
        <dbReference type="EMBL" id="AWM77165.1"/>
    </source>
</evidence>
<dbReference type="PRINTS" id="PR00095">
    <property type="entry name" value="ANTSNTHASEI"/>
</dbReference>
<feature type="domain" description="Chorismate-utilising enzyme C-terminal" evidence="1">
    <location>
        <begin position="161"/>
        <end position="422"/>
    </location>
</feature>
<dbReference type="RefSeq" id="WP_110449734.1">
    <property type="nucleotide sequence ID" value="NZ_CP029479.1"/>
</dbReference>
<dbReference type="KEGG" id="phb:HYN04_04950"/>
<dbReference type="InterPro" id="IPR006805">
    <property type="entry name" value="Anth_synth_I_N"/>
</dbReference>
<dbReference type="Pfam" id="PF00425">
    <property type="entry name" value="Chorismate_bind"/>
    <property type="match status" value="1"/>
</dbReference>
<name>A0A2Z3HQT7_9CAUL</name>